<sequence length="95" mass="10606">MASSSPNYSTSPVTILHHEKETDRSHAPGTDQRCIPPPKKARMHDDAVPKDTYQKPCSSNPVTSASEPNHGRACRKTTQLPRYLHLHRQPHKATS</sequence>
<feature type="region of interest" description="Disordered" evidence="1">
    <location>
        <begin position="1"/>
        <end position="95"/>
    </location>
</feature>
<reference evidence="2 3" key="1">
    <citation type="journal article" date="2015" name="Sci. Rep.">
        <title>The power of single molecule real-time sequencing technology in the de novo assembly of a eukaryotic genome.</title>
        <authorList>
            <person name="Sakai H."/>
            <person name="Naito K."/>
            <person name="Ogiso-Tanaka E."/>
            <person name="Takahashi Y."/>
            <person name="Iseki K."/>
            <person name="Muto C."/>
            <person name="Satou K."/>
            <person name="Teruya K."/>
            <person name="Shiroma A."/>
            <person name="Shimoji M."/>
            <person name="Hirano T."/>
            <person name="Itoh T."/>
            <person name="Kaga A."/>
            <person name="Tomooka N."/>
        </authorList>
    </citation>
    <scope>NUCLEOTIDE SEQUENCE [LARGE SCALE GENOMIC DNA]</scope>
    <source>
        <strain evidence="3">cv. Shumari</strain>
    </source>
</reference>
<feature type="compositionally biased region" description="Polar residues" evidence="1">
    <location>
        <begin position="1"/>
        <end position="13"/>
    </location>
</feature>
<evidence type="ECO:0000256" key="1">
    <source>
        <dbReference type="SAM" id="MobiDB-lite"/>
    </source>
</evidence>
<dbReference type="Proteomes" id="UP000291084">
    <property type="component" value="Chromosome 1"/>
</dbReference>
<proteinExistence type="predicted"/>
<accession>A0A0S3R5Q1</accession>
<dbReference type="AlphaFoldDB" id="A0A0S3R5Q1"/>
<name>A0A0S3R5Q1_PHAAN</name>
<protein>
    <submittedName>
        <fullName evidence="2">Uncharacterized protein</fullName>
    </submittedName>
</protein>
<feature type="compositionally biased region" description="Basic residues" evidence="1">
    <location>
        <begin position="84"/>
        <end position="95"/>
    </location>
</feature>
<feature type="compositionally biased region" description="Polar residues" evidence="1">
    <location>
        <begin position="55"/>
        <end position="67"/>
    </location>
</feature>
<gene>
    <name evidence="2" type="primary">Vigan.01G374400</name>
    <name evidence="2" type="ORF">VIGAN_01374400</name>
</gene>
<organism evidence="2 3">
    <name type="scientific">Vigna angularis var. angularis</name>
    <dbReference type="NCBI Taxonomy" id="157739"/>
    <lineage>
        <taxon>Eukaryota</taxon>
        <taxon>Viridiplantae</taxon>
        <taxon>Streptophyta</taxon>
        <taxon>Embryophyta</taxon>
        <taxon>Tracheophyta</taxon>
        <taxon>Spermatophyta</taxon>
        <taxon>Magnoliopsida</taxon>
        <taxon>eudicotyledons</taxon>
        <taxon>Gunneridae</taxon>
        <taxon>Pentapetalae</taxon>
        <taxon>rosids</taxon>
        <taxon>fabids</taxon>
        <taxon>Fabales</taxon>
        <taxon>Fabaceae</taxon>
        <taxon>Papilionoideae</taxon>
        <taxon>50 kb inversion clade</taxon>
        <taxon>NPAAA clade</taxon>
        <taxon>indigoferoid/millettioid clade</taxon>
        <taxon>Phaseoleae</taxon>
        <taxon>Vigna</taxon>
    </lineage>
</organism>
<evidence type="ECO:0000313" key="2">
    <source>
        <dbReference type="EMBL" id="BAT75821.1"/>
    </source>
</evidence>
<feature type="compositionally biased region" description="Basic and acidic residues" evidence="1">
    <location>
        <begin position="43"/>
        <end position="53"/>
    </location>
</feature>
<dbReference type="EMBL" id="AP015034">
    <property type="protein sequence ID" value="BAT75821.1"/>
    <property type="molecule type" value="Genomic_DNA"/>
</dbReference>
<evidence type="ECO:0000313" key="3">
    <source>
        <dbReference type="Proteomes" id="UP000291084"/>
    </source>
</evidence>
<feature type="compositionally biased region" description="Basic and acidic residues" evidence="1">
    <location>
        <begin position="16"/>
        <end position="26"/>
    </location>
</feature>
<keyword evidence="3" id="KW-1185">Reference proteome</keyword>